<dbReference type="PANTHER" id="PTHR38332:SF1">
    <property type="entry name" value="RE49668P"/>
    <property type="match status" value="1"/>
</dbReference>
<feature type="signal peptide" evidence="1">
    <location>
        <begin position="1"/>
        <end position="29"/>
    </location>
</feature>
<sequence length="192" mass="21128">MATFHHRHSIPNRTVHIAVYCLLLVVCHSQRYTRSNINHVKTAGASIGCYKCSSTNGSDPDCDDEFVAKTSYYHPNCMAAKRSYDSRNAANITELRKGLYPATWCIKFKAVDDLTGTTYTIRDCAANSGGTTYDTEIGGISHCGLLRNINYNRKDMKGCIMTCNDNGCNTASENCSHLSVILVGFLASLYVS</sequence>
<evidence type="ECO:0000313" key="3">
    <source>
        <dbReference type="Proteomes" id="UP000593567"/>
    </source>
</evidence>
<gene>
    <name evidence="2" type="ORF">EB796_016915</name>
</gene>
<organism evidence="2 3">
    <name type="scientific">Bugula neritina</name>
    <name type="common">Brown bryozoan</name>
    <name type="synonym">Sertularia neritina</name>
    <dbReference type="NCBI Taxonomy" id="10212"/>
    <lineage>
        <taxon>Eukaryota</taxon>
        <taxon>Metazoa</taxon>
        <taxon>Spiralia</taxon>
        <taxon>Lophotrochozoa</taxon>
        <taxon>Bryozoa</taxon>
        <taxon>Gymnolaemata</taxon>
        <taxon>Cheilostomatida</taxon>
        <taxon>Flustrina</taxon>
        <taxon>Buguloidea</taxon>
        <taxon>Bugulidae</taxon>
        <taxon>Bugula</taxon>
    </lineage>
</organism>
<evidence type="ECO:0008006" key="4">
    <source>
        <dbReference type="Google" id="ProtNLM"/>
    </source>
</evidence>
<reference evidence="2" key="1">
    <citation type="submission" date="2020-06" db="EMBL/GenBank/DDBJ databases">
        <title>Draft genome of Bugula neritina, a colonial animal packing powerful symbionts and potential medicines.</title>
        <authorList>
            <person name="Rayko M."/>
        </authorList>
    </citation>
    <scope>NUCLEOTIDE SEQUENCE [LARGE SCALE GENOMIC DNA]</scope>
    <source>
        <strain evidence="2">Kwan_BN1</strain>
    </source>
</reference>
<dbReference type="PANTHER" id="PTHR38332">
    <property type="entry name" value="PROTEIN CBG11604"/>
    <property type="match status" value="1"/>
</dbReference>
<keyword evidence="3" id="KW-1185">Reference proteome</keyword>
<feature type="chain" id="PRO_5029874833" description="Protein quiver" evidence="1">
    <location>
        <begin position="30"/>
        <end position="192"/>
    </location>
</feature>
<evidence type="ECO:0000313" key="2">
    <source>
        <dbReference type="EMBL" id="KAF6024786.1"/>
    </source>
</evidence>
<proteinExistence type="predicted"/>
<protein>
    <recommendedName>
        <fullName evidence="4">Protein quiver</fullName>
    </recommendedName>
</protein>
<keyword evidence="1" id="KW-0732">Signal</keyword>
<evidence type="ECO:0000256" key="1">
    <source>
        <dbReference type="SAM" id="SignalP"/>
    </source>
</evidence>
<accession>A0A7J7JGP7</accession>
<comment type="caution">
    <text evidence="2">The sequence shown here is derived from an EMBL/GenBank/DDBJ whole genome shotgun (WGS) entry which is preliminary data.</text>
</comment>
<dbReference type="OrthoDB" id="75169at2759"/>
<dbReference type="Proteomes" id="UP000593567">
    <property type="component" value="Unassembled WGS sequence"/>
</dbReference>
<dbReference type="EMBL" id="VXIV02002534">
    <property type="protein sequence ID" value="KAF6024786.1"/>
    <property type="molecule type" value="Genomic_DNA"/>
</dbReference>
<dbReference type="AlphaFoldDB" id="A0A7J7JGP7"/>
<name>A0A7J7JGP7_BUGNE</name>